<evidence type="ECO:0000256" key="3">
    <source>
        <dbReference type="ARBA" id="ARBA00023002"/>
    </source>
</evidence>
<dbReference type="RefSeq" id="WP_075366649.1">
    <property type="nucleotide sequence ID" value="NZ_MLBF01000049.1"/>
</dbReference>
<dbReference type="Proteomes" id="UP000186102">
    <property type="component" value="Unassembled WGS sequence"/>
</dbReference>
<dbReference type="PRINTS" id="PR00081">
    <property type="entry name" value="GDHRDH"/>
</dbReference>
<dbReference type="GO" id="GO:0016616">
    <property type="term" value="F:oxidoreductase activity, acting on the CH-OH group of donors, NAD or NADP as acceptor"/>
    <property type="evidence" value="ECO:0007669"/>
    <property type="project" value="TreeGrafter"/>
</dbReference>
<reference evidence="5 6" key="1">
    <citation type="submission" date="2016-09" db="EMBL/GenBank/DDBJ databases">
        <title>Complete genome of Desulfosporosinus sp. OL.</title>
        <authorList>
            <person name="Mardanov A."/>
            <person name="Beletsky A."/>
            <person name="Panova A."/>
            <person name="Karnachuk O."/>
            <person name="Ravin N."/>
        </authorList>
    </citation>
    <scope>NUCLEOTIDE SEQUENCE [LARGE SCALE GENOMIC DNA]</scope>
    <source>
        <strain evidence="5 6">OL</strain>
    </source>
</reference>
<comment type="similarity">
    <text evidence="1">Belongs to the short-chain dehydrogenases/reductases (SDR) family.</text>
</comment>
<dbReference type="STRING" id="1888891.DSOL_4286"/>
<dbReference type="FunFam" id="3.40.50.720:FF:000115">
    <property type="entry name" value="3-oxoacyl-[acyl-carrier-protein] reductase FabG"/>
    <property type="match status" value="1"/>
</dbReference>
<dbReference type="NCBIfam" id="NF009466">
    <property type="entry name" value="PRK12826.1-2"/>
    <property type="match status" value="1"/>
</dbReference>
<dbReference type="PRINTS" id="PR00080">
    <property type="entry name" value="SDRFAMILY"/>
</dbReference>
<dbReference type="Gene3D" id="3.40.50.720">
    <property type="entry name" value="NAD(P)-binding Rossmann-like Domain"/>
    <property type="match status" value="1"/>
</dbReference>
<accession>A0A1Q8QKQ8</accession>
<evidence type="ECO:0000256" key="2">
    <source>
        <dbReference type="ARBA" id="ARBA00022857"/>
    </source>
</evidence>
<dbReference type="NCBIfam" id="NF005559">
    <property type="entry name" value="PRK07231.1"/>
    <property type="match status" value="1"/>
</dbReference>
<dbReference type="InterPro" id="IPR020904">
    <property type="entry name" value="Sc_DH/Rdtase_CS"/>
</dbReference>
<dbReference type="InterPro" id="IPR002347">
    <property type="entry name" value="SDR_fam"/>
</dbReference>
<name>A0A1Q8QKQ8_9FIRM</name>
<keyword evidence="2" id="KW-0521">NADP</keyword>
<dbReference type="PANTHER" id="PTHR42760">
    <property type="entry name" value="SHORT-CHAIN DEHYDROGENASES/REDUCTASES FAMILY MEMBER"/>
    <property type="match status" value="1"/>
</dbReference>
<dbReference type="NCBIfam" id="NF004198">
    <property type="entry name" value="PRK05653.1-3"/>
    <property type="match status" value="1"/>
</dbReference>
<dbReference type="AlphaFoldDB" id="A0A1Q8QKQ8"/>
<dbReference type="Pfam" id="PF13561">
    <property type="entry name" value="adh_short_C2"/>
    <property type="match status" value="1"/>
</dbReference>
<keyword evidence="6" id="KW-1185">Reference proteome</keyword>
<comment type="caution">
    <text evidence="5">The sequence shown here is derived from an EMBL/GenBank/DDBJ whole genome shotgun (WGS) entry which is preliminary data.</text>
</comment>
<dbReference type="InterPro" id="IPR057326">
    <property type="entry name" value="KR_dom"/>
</dbReference>
<evidence type="ECO:0000313" key="5">
    <source>
        <dbReference type="EMBL" id="OLN27927.1"/>
    </source>
</evidence>
<protein>
    <submittedName>
        <fullName evidence="5">3-oxoacyl-[acyl-carrier protein] reductase</fullName>
    </submittedName>
</protein>
<dbReference type="InterPro" id="IPR036291">
    <property type="entry name" value="NAD(P)-bd_dom_sf"/>
</dbReference>
<dbReference type="CDD" id="cd05333">
    <property type="entry name" value="BKR_SDR_c"/>
    <property type="match status" value="1"/>
</dbReference>
<dbReference type="SMART" id="SM00822">
    <property type="entry name" value="PKS_KR"/>
    <property type="match status" value="1"/>
</dbReference>
<dbReference type="PROSITE" id="PS00061">
    <property type="entry name" value="ADH_SHORT"/>
    <property type="match status" value="1"/>
</dbReference>
<gene>
    <name evidence="5" type="ORF">DSOL_4286</name>
</gene>
<evidence type="ECO:0000256" key="1">
    <source>
        <dbReference type="ARBA" id="ARBA00006484"/>
    </source>
</evidence>
<proteinExistence type="inferred from homology"/>
<dbReference type="OrthoDB" id="9803333at2"/>
<feature type="domain" description="Ketoreductase" evidence="4">
    <location>
        <begin position="6"/>
        <end position="184"/>
    </location>
</feature>
<dbReference type="PANTHER" id="PTHR42760:SF133">
    <property type="entry name" value="3-OXOACYL-[ACYL-CARRIER-PROTEIN] REDUCTASE"/>
    <property type="match status" value="1"/>
</dbReference>
<dbReference type="SUPFAM" id="SSF51735">
    <property type="entry name" value="NAD(P)-binding Rossmann-fold domains"/>
    <property type="match status" value="1"/>
</dbReference>
<evidence type="ECO:0000313" key="6">
    <source>
        <dbReference type="Proteomes" id="UP000186102"/>
    </source>
</evidence>
<evidence type="ECO:0000259" key="4">
    <source>
        <dbReference type="SMART" id="SM00822"/>
    </source>
</evidence>
<sequence>MRIKDKVAIITGAGRGIGEAIARRFAAEGAKVALCDIDEANAKRVADDLCREGGVAEGFVVNVRDSLQVKNMVKKVIEEFGTVDILVNNAGITQDAMVHKMTEEQWDIVIDVNLKGAFRFSQAVIPIMREKGYGKIVNISSTSRNGNIGQTNYSASKAGLVGMTQTLAKELASKRINVNAIAPGTIETEMYALVPENIRQMANSLTPLKRPGLPEEVSSVCLFLASDEASYVTGQVINCDGGMFMS</sequence>
<dbReference type="EMBL" id="MLBF01000049">
    <property type="protein sequence ID" value="OLN27927.1"/>
    <property type="molecule type" value="Genomic_DNA"/>
</dbReference>
<keyword evidence="3" id="KW-0560">Oxidoreductase</keyword>
<organism evidence="5 6">
    <name type="scientific">Desulfosporosinus metallidurans</name>
    <dbReference type="NCBI Taxonomy" id="1888891"/>
    <lineage>
        <taxon>Bacteria</taxon>
        <taxon>Bacillati</taxon>
        <taxon>Bacillota</taxon>
        <taxon>Clostridia</taxon>
        <taxon>Eubacteriales</taxon>
        <taxon>Desulfitobacteriaceae</taxon>
        <taxon>Desulfosporosinus</taxon>
    </lineage>
</organism>